<keyword evidence="1" id="KW-1133">Transmembrane helix</keyword>
<dbReference type="Proteomes" id="UP000544331">
    <property type="component" value="Unassembled WGS sequence"/>
</dbReference>
<comment type="caution">
    <text evidence="2">The sequence shown here is derived from an EMBL/GenBank/DDBJ whole genome shotgun (WGS) entry which is preliminary data.</text>
</comment>
<dbReference type="AlphaFoldDB" id="A0A8H5YIS1"/>
<reference evidence="2 3" key="1">
    <citation type="submission" date="2020-05" db="EMBL/GenBank/DDBJ databases">
        <title>Identification and distribution of gene clusters putatively required for synthesis of sphingolipid metabolism inhibitors in phylogenetically diverse species of the filamentous fungus Fusarium.</title>
        <authorList>
            <person name="Kim H.-S."/>
            <person name="Busman M."/>
            <person name="Brown D.W."/>
            <person name="Divon H."/>
            <person name="Uhlig S."/>
            <person name="Proctor R.H."/>
        </authorList>
    </citation>
    <scope>NUCLEOTIDE SEQUENCE [LARGE SCALE GENOMIC DNA]</scope>
    <source>
        <strain evidence="2 3">NRRL 66235</strain>
    </source>
</reference>
<evidence type="ECO:0000313" key="3">
    <source>
        <dbReference type="Proteomes" id="UP000544331"/>
    </source>
</evidence>
<dbReference type="EMBL" id="JAAOAN010000283">
    <property type="protein sequence ID" value="KAF5712202.1"/>
    <property type="molecule type" value="Genomic_DNA"/>
</dbReference>
<proteinExistence type="predicted"/>
<gene>
    <name evidence="2" type="ORF">FMUND_8624</name>
</gene>
<evidence type="ECO:0000256" key="1">
    <source>
        <dbReference type="SAM" id="Phobius"/>
    </source>
</evidence>
<sequence>MEAQSTEKSPILREYNPYLAQCSHSPEQTGQPKYRNYRLRNLKVRHRIKAHRFERASSVRENCSYPSGSRCSVTWLLSITITLLVALGVNGYHALAYSEQKRTQANGSYVFRDSDITTLLSASTKIMDYIGAMWTGLVGWRCGLVLLEYRGLKISQLSEVLGSWPWFKLPRGREWLVALIFAFILPQNFIEPLFSGSVDWNFALGYAPATTVRSGDPTASSTKWYYYNIQGVDRKTALRRAGGMASIAWGATDSAYAKGGSISTPGGLACRHLMPTTAPVNSTLANATLPCIYIHNITWSDDQPPDDVWEYAWSKADDLSTFGDSLFAYVRPGVAVAFSQDLWASDSTVKTDRKKGTSTFAEASKWSGNMTVLLLLGRQTSVSCKPIYGTAFGNSSYLTKSLPGVFSANANAYDENCMVWGTVYFTAGEIQVPESVYIAPRVVEYHIDTPKANETISASREAEIVKAIKPSIWTRDSLWVMPDAMAQIAVMNTSMLPTWENLNNYTATLIRYAYMSNWDMFHASFEDTDTASLTLRPAEPRLQASVSFGRLFSWFAITLLLPLTGVIFKFLHRSCDREVIADPVAILFTDASRVIEDHHDLTAMSYITKEHKGMEPIRLEGSESHAGGFQLTLKRNDVEREA</sequence>
<name>A0A8H5YIS1_9HYPO</name>
<organism evidence="2 3">
    <name type="scientific">Fusarium mundagurra</name>
    <dbReference type="NCBI Taxonomy" id="1567541"/>
    <lineage>
        <taxon>Eukaryota</taxon>
        <taxon>Fungi</taxon>
        <taxon>Dikarya</taxon>
        <taxon>Ascomycota</taxon>
        <taxon>Pezizomycotina</taxon>
        <taxon>Sordariomycetes</taxon>
        <taxon>Hypocreomycetidae</taxon>
        <taxon>Hypocreales</taxon>
        <taxon>Nectriaceae</taxon>
        <taxon>Fusarium</taxon>
        <taxon>Fusarium fujikuroi species complex</taxon>
    </lineage>
</organism>
<keyword evidence="1" id="KW-0812">Transmembrane</keyword>
<keyword evidence="1" id="KW-0472">Membrane</keyword>
<feature type="transmembrane region" description="Helical" evidence="1">
    <location>
        <begin position="551"/>
        <end position="571"/>
    </location>
</feature>
<feature type="transmembrane region" description="Helical" evidence="1">
    <location>
        <begin position="75"/>
        <end position="95"/>
    </location>
</feature>
<protein>
    <submittedName>
        <fullName evidence="2">Uncharacterized protein</fullName>
    </submittedName>
</protein>
<keyword evidence="3" id="KW-1185">Reference proteome</keyword>
<accession>A0A8H5YIS1</accession>
<evidence type="ECO:0000313" key="2">
    <source>
        <dbReference type="EMBL" id="KAF5712202.1"/>
    </source>
</evidence>
<dbReference type="OrthoDB" id="5378430at2759"/>